<evidence type="ECO:0000313" key="11">
    <source>
        <dbReference type="EMBL" id="CEK71126.1"/>
    </source>
</evidence>
<evidence type="ECO:0000256" key="9">
    <source>
        <dbReference type="SAM" id="Phobius"/>
    </source>
</evidence>
<keyword evidence="5 9" id="KW-0472">Membrane</keyword>
<dbReference type="Gene3D" id="1.20.1070.10">
    <property type="entry name" value="Rhodopsin 7-helix transmembrane proteins"/>
    <property type="match status" value="1"/>
</dbReference>
<dbReference type="PANTHER" id="PTHR24238:SF47">
    <property type="entry name" value="ECDYSTEROIDS_DOPAMINE RECEPTOR-RELATED"/>
    <property type="match status" value="1"/>
</dbReference>
<keyword evidence="6" id="KW-0675">Receptor</keyword>
<dbReference type="AlphaFoldDB" id="A0A0B6ZTG0"/>
<evidence type="ECO:0000259" key="10">
    <source>
        <dbReference type="PROSITE" id="PS50262"/>
    </source>
</evidence>
<evidence type="ECO:0000256" key="2">
    <source>
        <dbReference type="ARBA" id="ARBA00022692"/>
    </source>
</evidence>
<feature type="compositionally biased region" description="Basic and acidic residues" evidence="8">
    <location>
        <begin position="27"/>
        <end position="50"/>
    </location>
</feature>
<feature type="transmembrane region" description="Helical" evidence="9">
    <location>
        <begin position="77"/>
        <end position="100"/>
    </location>
</feature>
<protein>
    <recommendedName>
        <fullName evidence="10">G-protein coupled receptors family 1 profile domain-containing protein</fullName>
    </recommendedName>
</protein>
<keyword evidence="7" id="KW-0807">Transducer</keyword>
<evidence type="ECO:0000256" key="8">
    <source>
        <dbReference type="SAM" id="MobiDB-lite"/>
    </source>
</evidence>
<dbReference type="Pfam" id="PF00001">
    <property type="entry name" value="7tm_1"/>
    <property type="match status" value="1"/>
</dbReference>
<sequence length="162" mass="19009">QNENINHCNEERQTGNAAYLKVTQSNEDIKSTPEVQKETKGRDLKQQDTHSKKKPASKQIGKVKREIKTRPLGRMTAMLIIISAVFVLGFLPFLILTVYKNRYPERYASLNMVEQTFYNLFYRLYFLNSAANPIIYSLCDLNFRRECFHFLSCKTTRRRAFV</sequence>
<name>A0A0B6ZTG0_9EUPU</name>
<comment type="subcellular location">
    <subcellularLocation>
        <location evidence="1">Membrane</location>
        <topology evidence="1">Multi-pass membrane protein</topology>
    </subcellularLocation>
</comment>
<gene>
    <name evidence="11" type="primary">ORF77033</name>
</gene>
<accession>A0A0B6ZTG0</accession>
<dbReference type="PROSITE" id="PS50262">
    <property type="entry name" value="G_PROTEIN_RECEP_F1_2"/>
    <property type="match status" value="1"/>
</dbReference>
<feature type="domain" description="G-protein coupled receptors family 1 profile" evidence="10">
    <location>
        <begin position="74"/>
        <end position="136"/>
    </location>
</feature>
<feature type="non-terminal residue" evidence="11">
    <location>
        <position position="1"/>
    </location>
</feature>
<dbReference type="EMBL" id="HACG01024261">
    <property type="protein sequence ID" value="CEK71126.1"/>
    <property type="molecule type" value="Transcribed_RNA"/>
</dbReference>
<evidence type="ECO:0000256" key="1">
    <source>
        <dbReference type="ARBA" id="ARBA00004141"/>
    </source>
</evidence>
<evidence type="ECO:0000256" key="4">
    <source>
        <dbReference type="ARBA" id="ARBA00023040"/>
    </source>
</evidence>
<evidence type="ECO:0000256" key="5">
    <source>
        <dbReference type="ARBA" id="ARBA00023136"/>
    </source>
</evidence>
<evidence type="ECO:0000256" key="7">
    <source>
        <dbReference type="ARBA" id="ARBA00023224"/>
    </source>
</evidence>
<feature type="transmembrane region" description="Helical" evidence="9">
    <location>
        <begin position="120"/>
        <end position="139"/>
    </location>
</feature>
<feature type="region of interest" description="Disordered" evidence="8">
    <location>
        <begin position="1"/>
        <end position="60"/>
    </location>
</feature>
<dbReference type="InterPro" id="IPR000276">
    <property type="entry name" value="GPCR_Rhodpsn"/>
</dbReference>
<dbReference type="PANTHER" id="PTHR24238">
    <property type="entry name" value="G-PROTEIN COUPLED RECEPTOR"/>
    <property type="match status" value="1"/>
</dbReference>
<dbReference type="CDD" id="cd00637">
    <property type="entry name" value="7tm_classA_rhodopsin-like"/>
    <property type="match status" value="1"/>
</dbReference>
<evidence type="ECO:0000256" key="3">
    <source>
        <dbReference type="ARBA" id="ARBA00022989"/>
    </source>
</evidence>
<keyword evidence="3 9" id="KW-1133">Transmembrane helix</keyword>
<dbReference type="GO" id="GO:0016020">
    <property type="term" value="C:membrane"/>
    <property type="evidence" value="ECO:0007669"/>
    <property type="project" value="UniProtKB-SubCell"/>
</dbReference>
<dbReference type="SUPFAM" id="SSF81321">
    <property type="entry name" value="Family A G protein-coupled receptor-like"/>
    <property type="match status" value="1"/>
</dbReference>
<keyword evidence="2 9" id="KW-0812">Transmembrane</keyword>
<evidence type="ECO:0000256" key="6">
    <source>
        <dbReference type="ARBA" id="ARBA00023170"/>
    </source>
</evidence>
<dbReference type="PRINTS" id="PR00237">
    <property type="entry name" value="GPCRRHODOPSN"/>
</dbReference>
<proteinExistence type="predicted"/>
<dbReference type="GO" id="GO:0004930">
    <property type="term" value="F:G protein-coupled receptor activity"/>
    <property type="evidence" value="ECO:0007669"/>
    <property type="project" value="UniProtKB-KW"/>
</dbReference>
<keyword evidence="4" id="KW-0297">G-protein coupled receptor</keyword>
<reference evidence="11" key="1">
    <citation type="submission" date="2014-12" db="EMBL/GenBank/DDBJ databases">
        <title>Insight into the proteome of Arion vulgaris.</title>
        <authorList>
            <person name="Aradska J."/>
            <person name="Bulat T."/>
            <person name="Smidak R."/>
            <person name="Sarate P."/>
            <person name="Gangsoo J."/>
            <person name="Sialana F."/>
            <person name="Bilban M."/>
            <person name="Lubec G."/>
        </authorList>
    </citation>
    <scope>NUCLEOTIDE SEQUENCE</scope>
    <source>
        <tissue evidence="11">Skin</tissue>
    </source>
</reference>
<feature type="compositionally biased region" description="Basic residues" evidence="8">
    <location>
        <begin position="51"/>
        <end position="60"/>
    </location>
</feature>
<organism evidence="11">
    <name type="scientific">Arion vulgaris</name>
    <dbReference type="NCBI Taxonomy" id="1028688"/>
    <lineage>
        <taxon>Eukaryota</taxon>
        <taxon>Metazoa</taxon>
        <taxon>Spiralia</taxon>
        <taxon>Lophotrochozoa</taxon>
        <taxon>Mollusca</taxon>
        <taxon>Gastropoda</taxon>
        <taxon>Heterobranchia</taxon>
        <taxon>Euthyneura</taxon>
        <taxon>Panpulmonata</taxon>
        <taxon>Eupulmonata</taxon>
        <taxon>Stylommatophora</taxon>
        <taxon>Helicina</taxon>
        <taxon>Arionoidea</taxon>
        <taxon>Arionidae</taxon>
        <taxon>Arion</taxon>
    </lineage>
</organism>
<dbReference type="InterPro" id="IPR017452">
    <property type="entry name" value="GPCR_Rhodpsn_7TM"/>
</dbReference>